<name>A0ABP8MTQ0_9BACT</name>
<feature type="domain" description="Glycosyl transferase family 1" evidence="1">
    <location>
        <begin position="68"/>
        <end position="221"/>
    </location>
</feature>
<organism evidence="2 3">
    <name type="scientific">Novipirellula rosea</name>
    <dbReference type="NCBI Taxonomy" id="1031540"/>
    <lineage>
        <taxon>Bacteria</taxon>
        <taxon>Pseudomonadati</taxon>
        <taxon>Planctomycetota</taxon>
        <taxon>Planctomycetia</taxon>
        <taxon>Pirellulales</taxon>
        <taxon>Pirellulaceae</taxon>
        <taxon>Novipirellula</taxon>
    </lineage>
</organism>
<dbReference type="InterPro" id="IPR001296">
    <property type="entry name" value="Glyco_trans_1"/>
</dbReference>
<protein>
    <recommendedName>
        <fullName evidence="1">Glycosyl transferase family 1 domain-containing protein</fullName>
    </recommendedName>
</protein>
<proteinExistence type="predicted"/>
<accession>A0ABP8MTQ0</accession>
<keyword evidence="3" id="KW-1185">Reference proteome</keyword>
<sequence length="252" mass="27428">MNAVLRAGVKVTQRHADAVVYISRTVAKSYGEPTNTDGSQKNLRRSVIYNGLNIDSITASADRAGARTPQQLVSVGRLAPVKGHRMVIEALPELAKSFPLIRYTIIGEGNERENLMSLAHRLGVSKRVHLLGWLSHADAIAEMARSAAVIMPTRDNEGFGLALVEAVLSGSPVVASTIPVFKEIANRGIRGIHFFTNNDVASLAKAVTKVLAQPMAPDAIANSREQVRKEFSAKEMSRHYFAIYQQTISQGR</sequence>
<comment type="caution">
    <text evidence="2">The sequence shown here is derived from an EMBL/GenBank/DDBJ whole genome shotgun (WGS) entry which is preliminary data.</text>
</comment>
<dbReference type="Proteomes" id="UP001500840">
    <property type="component" value="Unassembled WGS sequence"/>
</dbReference>
<dbReference type="Gene3D" id="3.40.50.2000">
    <property type="entry name" value="Glycogen Phosphorylase B"/>
    <property type="match status" value="2"/>
</dbReference>
<dbReference type="Pfam" id="PF00534">
    <property type="entry name" value="Glycos_transf_1"/>
    <property type="match status" value="1"/>
</dbReference>
<gene>
    <name evidence="2" type="ORF">GCM10023156_30680</name>
</gene>
<evidence type="ECO:0000259" key="1">
    <source>
        <dbReference type="Pfam" id="PF00534"/>
    </source>
</evidence>
<dbReference type="SUPFAM" id="SSF53756">
    <property type="entry name" value="UDP-Glycosyltransferase/glycogen phosphorylase"/>
    <property type="match status" value="1"/>
</dbReference>
<evidence type="ECO:0000313" key="2">
    <source>
        <dbReference type="EMBL" id="GAA4455958.1"/>
    </source>
</evidence>
<dbReference type="CDD" id="cd03801">
    <property type="entry name" value="GT4_PimA-like"/>
    <property type="match status" value="1"/>
</dbReference>
<reference evidence="3" key="1">
    <citation type="journal article" date="2019" name="Int. J. Syst. Evol. Microbiol.">
        <title>The Global Catalogue of Microorganisms (GCM) 10K type strain sequencing project: providing services to taxonomists for standard genome sequencing and annotation.</title>
        <authorList>
            <consortium name="The Broad Institute Genomics Platform"/>
            <consortium name="The Broad Institute Genome Sequencing Center for Infectious Disease"/>
            <person name="Wu L."/>
            <person name="Ma J."/>
        </authorList>
    </citation>
    <scope>NUCLEOTIDE SEQUENCE [LARGE SCALE GENOMIC DNA]</scope>
    <source>
        <strain evidence="3">JCM 17759</strain>
    </source>
</reference>
<dbReference type="EMBL" id="BAABGA010000036">
    <property type="protein sequence ID" value="GAA4455958.1"/>
    <property type="molecule type" value="Genomic_DNA"/>
</dbReference>
<evidence type="ECO:0000313" key="3">
    <source>
        <dbReference type="Proteomes" id="UP001500840"/>
    </source>
</evidence>
<dbReference type="PANTHER" id="PTHR12526">
    <property type="entry name" value="GLYCOSYLTRANSFERASE"/>
    <property type="match status" value="1"/>
</dbReference>